<sequence length="339" mass="39087">METTNDDDFRFLTNCSLIKEDVPLDQPSAAFFLKHIDRTYFVLLMIGSAVTALIVLLSFVHWYNVWTYVSNERRQNNLYWLLGLFPFSSICCLIGMFIPRTALLTFAFAFLYFMVCLFSVVTLLRHLFGGRAAMAEFLAHHKHLISFQMPPFCCCCRCLPKATPAEQNLRRVEWLVLQAPFVRTVIAAVSLLIVFELREDAAWWLKITDILGVISMLFAIFGCHTLSNLAREKIPEYGFMAIFRIVDFALLLFGVQKMITDTLARFNVFSCGPLLTPIDKSHYWNSFFLIIEMFLLSLLSTFLFKPSKNAMFDKYPGRIQLKEKQSENVMLTNIVVGHK</sequence>
<evidence type="ECO:0000313" key="6">
    <source>
        <dbReference type="Proteomes" id="UP000887566"/>
    </source>
</evidence>
<dbReference type="WBParaSite" id="PSAMB.scaffold557size47234.g6844.t1">
    <property type="protein sequence ID" value="PSAMB.scaffold557size47234.g6844.t1"/>
    <property type="gene ID" value="PSAMB.scaffold557size47234.g6844"/>
</dbReference>
<feature type="transmembrane region" description="Helical" evidence="5">
    <location>
        <begin position="237"/>
        <end position="255"/>
    </location>
</feature>
<dbReference type="SMART" id="SM01417">
    <property type="entry name" value="Solute_trans_a"/>
    <property type="match status" value="1"/>
</dbReference>
<evidence type="ECO:0000313" key="7">
    <source>
        <dbReference type="WBParaSite" id="PSAMB.scaffold557size47234.g6844.t1"/>
    </source>
</evidence>
<organism evidence="6 7">
    <name type="scientific">Plectus sambesii</name>
    <dbReference type="NCBI Taxonomy" id="2011161"/>
    <lineage>
        <taxon>Eukaryota</taxon>
        <taxon>Metazoa</taxon>
        <taxon>Ecdysozoa</taxon>
        <taxon>Nematoda</taxon>
        <taxon>Chromadorea</taxon>
        <taxon>Plectida</taxon>
        <taxon>Plectina</taxon>
        <taxon>Plectoidea</taxon>
        <taxon>Plectidae</taxon>
        <taxon>Plectus</taxon>
    </lineage>
</organism>
<feature type="transmembrane region" description="Helical" evidence="5">
    <location>
        <begin position="40"/>
        <end position="66"/>
    </location>
</feature>
<name>A0A914X118_9BILA</name>
<evidence type="ECO:0000256" key="4">
    <source>
        <dbReference type="ARBA" id="ARBA00023136"/>
    </source>
</evidence>
<evidence type="ECO:0000256" key="1">
    <source>
        <dbReference type="ARBA" id="ARBA00004141"/>
    </source>
</evidence>
<keyword evidence="3 5" id="KW-1133">Transmembrane helix</keyword>
<reference evidence="7" key="1">
    <citation type="submission" date="2022-11" db="UniProtKB">
        <authorList>
            <consortium name="WormBaseParasite"/>
        </authorList>
    </citation>
    <scope>IDENTIFICATION</scope>
</reference>
<dbReference type="InterPro" id="IPR005178">
    <property type="entry name" value="Ostalpha/TMEM184C"/>
</dbReference>
<proteinExistence type="predicted"/>
<protein>
    <submittedName>
        <fullName evidence="7">Uncharacterized protein</fullName>
    </submittedName>
</protein>
<evidence type="ECO:0000256" key="5">
    <source>
        <dbReference type="SAM" id="Phobius"/>
    </source>
</evidence>
<keyword evidence="2 5" id="KW-0812">Transmembrane</keyword>
<evidence type="ECO:0000256" key="3">
    <source>
        <dbReference type="ARBA" id="ARBA00022989"/>
    </source>
</evidence>
<dbReference type="PANTHER" id="PTHR23423">
    <property type="entry name" value="ORGANIC SOLUTE TRANSPORTER-RELATED"/>
    <property type="match status" value="1"/>
</dbReference>
<dbReference type="GO" id="GO:0016020">
    <property type="term" value="C:membrane"/>
    <property type="evidence" value="ECO:0007669"/>
    <property type="project" value="UniProtKB-SubCell"/>
</dbReference>
<keyword evidence="4 5" id="KW-0472">Membrane</keyword>
<feature type="transmembrane region" description="Helical" evidence="5">
    <location>
        <begin position="104"/>
        <end position="124"/>
    </location>
</feature>
<feature type="transmembrane region" description="Helical" evidence="5">
    <location>
        <begin position="78"/>
        <end position="98"/>
    </location>
</feature>
<dbReference type="Proteomes" id="UP000887566">
    <property type="component" value="Unplaced"/>
</dbReference>
<evidence type="ECO:0000256" key="2">
    <source>
        <dbReference type="ARBA" id="ARBA00022692"/>
    </source>
</evidence>
<feature type="transmembrane region" description="Helical" evidence="5">
    <location>
        <begin position="174"/>
        <end position="195"/>
    </location>
</feature>
<feature type="transmembrane region" description="Helical" evidence="5">
    <location>
        <begin position="201"/>
        <end position="225"/>
    </location>
</feature>
<feature type="transmembrane region" description="Helical" evidence="5">
    <location>
        <begin position="283"/>
        <end position="304"/>
    </location>
</feature>
<accession>A0A914X118</accession>
<dbReference type="AlphaFoldDB" id="A0A914X118"/>
<comment type="subcellular location">
    <subcellularLocation>
        <location evidence="1">Membrane</location>
        <topology evidence="1">Multi-pass membrane protein</topology>
    </subcellularLocation>
</comment>
<dbReference type="Pfam" id="PF03619">
    <property type="entry name" value="Solute_trans_a"/>
    <property type="match status" value="1"/>
</dbReference>
<keyword evidence="6" id="KW-1185">Reference proteome</keyword>